<dbReference type="RefSeq" id="XP_037163336.1">
    <property type="nucleotide sequence ID" value="XM_037309659.1"/>
</dbReference>
<dbReference type="Proteomes" id="UP000578531">
    <property type="component" value="Unassembled WGS sequence"/>
</dbReference>
<feature type="region of interest" description="Disordered" evidence="1">
    <location>
        <begin position="110"/>
        <end position="174"/>
    </location>
</feature>
<evidence type="ECO:0000313" key="2">
    <source>
        <dbReference type="EMBL" id="KAF6233929.1"/>
    </source>
</evidence>
<protein>
    <submittedName>
        <fullName evidence="2">Uncharacterized protein</fullName>
    </submittedName>
</protein>
<reference evidence="2 3" key="1">
    <citation type="journal article" date="2020" name="Genomics">
        <title>Complete, high-quality genomes from long-read metagenomic sequencing of two wolf lichen thalli reveals enigmatic genome architecture.</title>
        <authorList>
            <person name="McKenzie S.K."/>
            <person name="Walston R.F."/>
            <person name="Allen J.L."/>
        </authorList>
    </citation>
    <scope>NUCLEOTIDE SEQUENCE [LARGE SCALE GENOMIC DNA]</scope>
    <source>
        <strain evidence="2">WasteWater2</strain>
    </source>
</reference>
<dbReference type="EMBL" id="JACCJC010000033">
    <property type="protein sequence ID" value="KAF6233929.1"/>
    <property type="molecule type" value="Genomic_DNA"/>
</dbReference>
<proteinExistence type="predicted"/>
<feature type="compositionally biased region" description="Basic and acidic residues" evidence="1">
    <location>
        <begin position="110"/>
        <end position="125"/>
    </location>
</feature>
<comment type="caution">
    <text evidence="2">The sequence shown here is derived from an EMBL/GenBank/DDBJ whole genome shotgun (WGS) entry which is preliminary data.</text>
</comment>
<evidence type="ECO:0000313" key="3">
    <source>
        <dbReference type="Proteomes" id="UP000578531"/>
    </source>
</evidence>
<name>A0A8H6FSG2_9LECA</name>
<feature type="compositionally biased region" description="Polar residues" evidence="1">
    <location>
        <begin position="158"/>
        <end position="174"/>
    </location>
</feature>
<gene>
    <name evidence="2" type="ORF">HO173_007759</name>
</gene>
<organism evidence="2 3">
    <name type="scientific">Letharia columbiana</name>
    <dbReference type="NCBI Taxonomy" id="112416"/>
    <lineage>
        <taxon>Eukaryota</taxon>
        <taxon>Fungi</taxon>
        <taxon>Dikarya</taxon>
        <taxon>Ascomycota</taxon>
        <taxon>Pezizomycotina</taxon>
        <taxon>Lecanoromycetes</taxon>
        <taxon>OSLEUM clade</taxon>
        <taxon>Lecanoromycetidae</taxon>
        <taxon>Lecanorales</taxon>
        <taxon>Lecanorineae</taxon>
        <taxon>Parmeliaceae</taxon>
        <taxon>Letharia</taxon>
    </lineage>
</organism>
<evidence type="ECO:0000256" key="1">
    <source>
        <dbReference type="SAM" id="MobiDB-lite"/>
    </source>
</evidence>
<sequence>MASKSPVPLDSDGFPVVTSPITGKYVLHRSGSDTVHLLRYTLAEESFNEPFDTFQLRSALVIGLQKELDSFQEGTTLREVLLQGGSALEDARKLAKETQLVKKILDAGRRSETRAATETSEQRQERLRRHALVQNPPADEQRGEDSAKRQLTPERMNNGRSKANTIGISDGLSQ</sequence>
<dbReference type="AlphaFoldDB" id="A0A8H6FSG2"/>
<keyword evidence="3" id="KW-1185">Reference proteome</keyword>
<accession>A0A8H6FSG2</accession>
<dbReference type="GeneID" id="59289415"/>
<feature type="compositionally biased region" description="Basic and acidic residues" evidence="1">
    <location>
        <begin position="139"/>
        <end position="152"/>
    </location>
</feature>